<feature type="region of interest" description="Disordered" evidence="7">
    <location>
        <begin position="467"/>
        <end position="494"/>
    </location>
</feature>
<feature type="domain" description="CSC1/OSCA1-like 7TM region" evidence="9">
    <location>
        <begin position="619"/>
        <end position="892"/>
    </location>
</feature>
<keyword evidence="6 8" id="KW-0472">Membrane</keyword>
<dbReference type="Pfam" id="PF02714">
    <property type="entry name" value="RSN1_7TM"/>
    <property type="match status" value="1"/>
</dbReference>
<feature type="region of interest" description="Disordered" evidence="7">
    <location>
        <begin position="1211"/>
        <end position="1243"/>
    </location>
</feature>
<evidence type="ECO:0000313" key="13">
    <source>
        <dbReference type="Proteomes" id="UP000629468"/>
    </source>
</evidence>
<feature type="transmembrane region" description="Helical" evidence="8">
    <location>
        <begin position="764"/>
        <end position="790"/>
    </location>
</feature>
<evidence type="ECO:0000256" key="3">
    <source>
        <dbReference type="ARBA" id="ARBA00022448"/>
    </source>
</evidence>
<accession>A0A8H7EZ33</accession>
<sequence>MGDIYTRPFSKNYSGLINQSVIAIGLTVLCVGAHEVMKRRRRGGHNAEDQLGRRESWEFGYLYQGRSWARFPSPPTPKGWILSWTKQAIKFPEAKIHELRGIDATLYVRFLRGCLWFALLHTLTTFPILFPIHVRFSDDSISPKSMTRASISSLVGTKTGLSLLWIHICLLFWVTLSWIATLLWICNGVFKLRSSEIDAITRSSSNDDVDSVYYPHPHTQFNFTEIPEADRNHPNKGLRCRTVMVSCVPQNLRNEKELKEYFEYYMSRKVEKPSMGLTSSTQPGFLNKSLVFLFNRAKRLPTSPILSSSRCDHEDSPTTTVIPRDSSDNSTLPTKPFIERVTIVRKMTELASLLERREEILRLLETAHIKLANKTILAAKDAMERQSARKPLAHSASKAMEIARKRRSIAQDLESGVQEETLDEESRMEQLIEVIGPFVKELGPQHSLPRRSKKALSRTSQKALDNWWAQGPEPGHSHGPSDSKYPPKRQSKQSHSRTTIWDALLSLPRSSLDAYQPLINLEHMFRGQVVPSIDYYTAKLNLLTTLITEQRSKPPASFEAVSTAFVTFADPVDARRACKYLAVHPNNPLACFVTLAPTYSDLDWIRVMKSSFNAEFVKDWVVNLGVWGFTLFWIFPVSLLVGLVSIQNISLFWPSLKKYLDHHPWQSEVIQSFLPTLLVALLALLIPLILLLIAKKAHTITTLSALHDRIMTRYYKFLIVNVLVFFCVGTATLQSVLQSSQSATDRPDVIRIVADSFPTAGPFYVGWLIFTTAMHGTFELALFGLPLLLYPSTSRQVTPRKRAVGTRPRTFNFYYWLPNHMLVMHVLLLFSVLNPFVLPFGVLYFFVQFVVVKNQLIHVYAKHYEGNGQLILIRVVRYSLDGLVLSQAVFLAYMVVLKKSVNVGLSAFLITFTVTAKLTLTRMCRAHFEKQDILEADLVCDRQTLYDATCDEERARSASPLQHQDSDKLIHHGRQQSRVLSHVGTWKLPDWINFSYSSLRNRAHQPQRRPPIPFGPYEGSFSRLHSMSLDRQMSHQSARPGAGGLSPRSENHPTDRVDHPPNPRSSHLDDKPVVPHPSPIIWDDQKNPDLPYDNPFYTRTIDNVLWLPRNPCGLLDLDDTVDMKTSLTVEVAAGQLGSFPTGLLERVSTGEMSQISSRQMTTSSETMASPVPFSLELQKFDDAGEIELPAVIAKRVQAGETDMEYVVKPRKVSGPRGRYTRSTTVPANRVRSRSPTHTSPSLLSTDGIIRRRDRSPSIMSALQLPFHLPQTNLPEHDLDEMQSPSIILPFSASTSRISLAAQDNHTIRPSRSQNLSTSSVIFREVLAEEEDAKQSRILEEQTEATKSLNNKSWWTSWMFKKWQ</sequence>
<reference evidence="12 13" key="1">
    <citation type="journal article" name="Sci. Rep.">
        <title>Telomere-to-telomere assembled and centromere annotated genomes of the two main subspecies of the button mushroom Agaricus bisporus reveal especially polymorphic chromosome ends.</title>
        <authorList>
            <person name="Sonnenberg A.S.M."/>
            <person name="Sedaghat-Telgerd N."/>
            <person name="Lavrijssen B."/>
            <person name="Ohm R.A."/>
            <person name="Hendrickx P.M."/>
            <person name="Scholtmeijer K."/>
            <person name="Baars J.J.P."/>
            <person name="van Peer A."/>
        </authorList>
    </citation>
    <scope>NUCLEOTIDE SEQUENCE [LARGE SCALE GENOMIC DNA]</scope>
    <source>
        <strain evidence="12 13">H119_p4</strain>
    </source>
</reference>
<comment type="subcellular location">
    <subcellularLocation>
        <location evidence="1">Membrane</location>
        <topology evidence="1">Multi-pass membrane protein</topology>
    </subcellularLocation>
</comment>
<dbReference type="InterPro" id="IPR003864">
    <property type="entry name" value="CSC1/OSCA1-like_7TM"/>
</dbReference>
<feature type="domain" description="CSC1/OSCA1-like cytosolic" evidence="11">
    <location>
        <begin position="337"/>
        <end position="604"/>
    </location>
</feature>
<keyword evidence="3" id="KW-0813">Transport</keyword>
<feature type="region of interest" description="Disordered" evidence="7">
    <location>
        <begin position="1029"/>
        <end position="1086"/>
    </location>
</feature>
<gene>
    <name evidence="12" type="ORF">Agabi119p4_7489</name>
</gene>
<dbReference type="GO" id="GO:0005886">
    <property type="term" value="C:plasma membrane"/>
    <property type="evidence" value="ECO:0007669"/>
    <property type="project" value="TreeGrafter"/>
</dbReference>
<dbReference type="PANTHER" id="PTHR13018:SF139">
    <property type="entry name" value="PHOSPHATE METABOLISM PROTEIN 7"/>
    <property type="match status" value="1"/>
</dbReference>
<evidence type="ECO:0000256" key="4">
    <source>
        <dbReference type="ARBA" id="ARBA00022692"/>
    </source>
</evidence>
<proteinExistence type="inferred from homology"/>
<evidence type="ECO:0000256" key="2">
    <source>
        <dbReference type="ARBA" id="ARBA00007779"/>
    </source>
</evidence>
<dbReference type="Proteomes" id="UP000629468">
    <property type="component" value="Unassembled WGS sequence"/>
</dbReference>
<feature type="transmembrane region" description="Helical" evidence="8">
    <location>
        <begin position="673"/>
        <end position="693"/>
    </location>
</feature>
<feature type="transmembrane region" description="Helical" evidence="8">
    <location>
        <begin position="714"/>
        <end position="737"/>
    </location>
</feature>
<keyword evidence="4 8" id="KW-0812">Transmembrane</keyword>
<keyword evidence="5 8" id="KW-1133">Transmembrane helix</keyword>
<feature type="transmembrane region" description="Helical" evidence="8">
    <location>
        <begin position="626"/>
        <end position="653"/>
    </location>
</feature>
<feature type="compositionally biased region" description="Low complexity" evidence="7">
    <location>
        <begin position="1233"/>
        <end position="1243"/>
    </location>
</feature>
<organism evidence="12 13">
    <name type="scientific">Agaricus bisporus var. burnettii</name>
    <dbReference type="NCBI Taxonomy" id="192524"/>
    <lineage>
        <taxon>Eukaryota</taxon>
        <taxon>Fungi</taxon>
        <taxon>Dikarya</taxon>
        <taxon>Basidiomycota</taxon>
        <taxon>Agaricomycotina</taxon>
        <taxon>Agaricomycetes</taxon>
        <taxon>Agaricomycetidae</taxon>
        <taxon>Agaricales</taxon>
        <taxon>Agaricineae</taxon>
        <taxon>Agaricaceae</taxon>
        <taxon>Agaricus</taxon>
    </lineage>
</organism>
<dbReference type="EMBL" id="JABXXO010000010">
    <property type="protein sequence ID" value="KAF7768246.1"/>
    <property type="molecule type" value="Genomic_DNA"/>
</dbReference>
<evidence type="ECO:0000259" key="10">
    <source>
        <dbReference type="Pfam" id="PF13967"/>
    </source>
</evidence>
<evidence type="ECO:0000259" key="9">
    <source>
        <dbReference type="Pfam" id="PF02714"/>
    </source>
</evidence>
<feature type="transmembrane region" description="Helical" evidence="8">
    <location>
        <begin position="164"/>
        <end position="185"/>
    </location>
</feature>
<name>A0A8H7EZ33_AGABI</name>
<evidence type="ECO:0000256" key="7">
    <source>
        <dbReference type="SAM" id="MobiDB-lite"/>
    </source>
</evidence>
<feature type="transmembrane region" description="Helical" evidence="8">
    <location>
        <begin position="875"/>
        <end position="895"/>
    </location>
</feature>
<dbReference type="PANTHER" id="PTHR13018">
    <property type="entry name" value="PROBABLE MEMBRANE PROTEIN DUF221-RELATED"/>
    <property type="match status" value="1"/>
</dbReference>
<feature type="region of interest" description="Disordered" evidence="7">
    <location>
        <begin position="305"/>
        <end position="333"/>
    </location>
</feature>
<feature type="transmembrane region" description="Helical" evidence="8">
    <location>
        <begin position="16"/>
        <end position="33"/>
    </location>
</feature>
<dbReference type="Pfam" id="PF13967">
    <property type="entry name" value="RSN1_TM"/>
    <property type="match status" value="1"/>
</dbReference>
<evidence type="ECO:0000256" key="6">
    <source>
        <dbReference type="ARBA" id="ARBA00023136"/>
    </source>
</evidence>
<dbReference type="GO" id="GO:0005227">
    <property type="term" value="F:calcium-activated cation channel activity"/>
    <property type="evidence" value="ECO:0007669"/>
    <property type="project" value="InterPro"/>
</dbReference>
<evidence type="ECO:0000256" key="1">
    <source>
        <dbReference type="ARBA" id="ARBA00004141"/>
    </source>
</evidence>
<evidence type="ECO:0000313" key="12">
    <source>
        <dbReference type="EMBL" id="KAF7768246.1"/>
    </source>
</evidence>
<feature type="transmembrane region" description="Helical" evidence="8">
    <location>
        <begin position="811"/>
        <end position="830"/>
    </location>
</feature>
<dbReference type="InterPro" id="IPR027815">
    <property type="entry name" value="CSC1/OSCA1-like_cyt"/>
</dbReference>
<dbReference type="InterPro" id="IPR045122">
    <property type="entry name" value="Csc1-like"/>
</dbReference>
<comment type="caution">
    <text evidence="12">The sequence shown here is derived from an EMBL/GenBank/DDBJ whole genome shotgun (WGS) entry which is preliminary data.</text>
</comment>
<protein>
    <recommendedName>
        <fullName evidence="14">CSC1/OSCA1-like 7TM region domain-containing protein</fullName>
    </recommendedName>
</protein>
<feature type="transmembrane region" description="Helical" evidence="8">
    <location>
        <begin position="836"/>
        <end position="854"/>
    </location>
</feature>
<dbReference type="Pfam" id="PF14703">
    <property type="entry name" value="PHM7_cyt"/>
    <property type="match status" value="1"/>
</dbReference>
<evidence type="ECO:0008006" key="14">
    <source>
        <dbReference type="Google" id="ProtNLM"/>
    </source>
</evidence>
<feature type="transmembrane region" description="Helical" evidence="8">
    <location>
        <begin position="114"/>
        <end position="134"/>
    </location>
</feature>
<feature type="domain" description="CSC1/OSCA1-like N-terminal transmembrane" evidence="10">
    <location>
        <begin position="61"/>
        <end position="184"/>
    </location>
</feature>
<feature type="compositionally biased region" description="Basic and acidic residues" evidence="7">
    <location>
        <begin position="1049"/>
        <end position="1073"/>
    </location>
</feature>
<comment type="similarity">
    <text evidence="2">Belongs to the CSC1 (TC 1.A.17) family.</text>
</comment>
<evidence type="ECO:0000259" key="11">
    <source>
        <dbReference type="Pfam" id="PF14703"/>
    </source>
</evidence>
<dbReference type="InterPro" id="IPR032880">
    <property type="entry name" value="CSC1/OSCA1-like_N"/>
</dbReference>
<evidence type="ECO:0000256" key="8">
    <source>
        <dbReference type="SAM" id="Phobius"/>
    </source>
</evidence>
<evidence type="ECO:0000256" key="5">
    <source>
        <dbReference type="ARBA" id="ARBA00022989"/>
    </source>
</evidence>